<keyword evidence="3" id="KW-1185">Reference proteome</keyword>
<proteinExistence type="predicted"/>
<name>A0A8S1SI67_PAROT</name>
<dbReference type="EMBL" id="CAJJDP010000010">
    <property type="protein sequence ID" value="CAD8140235.1"/>
    <property type="molecule type" value="Genomic_DNA"/>
</dbReference>
<sequence>MIILGPITSMLLYITVQISNVTLYEKQISILISRVSYKAAEKAIDKLLDIKSVLSEPTQLVWKKVNYFDLIYESKENNSEQNKEIVAKSIRQLQQRDLIIKNYQSNSHAQRIYDLNLINKVNYFYVIGAWFLLCIFAIGSILVTVNQVSDIKPTLNLNFQLIRFKFRFDSLVAYSEIIKSEQMIEQYLQSQYQNLDMQIDIIIELFNQLYNGFQDSVKQIYDSLIENSGLMQAQKTELLMYFEQGLCNFMSSEIPFCNIQIHSDDNFTVPQTFINQYGLPAAEDNNYEYISGRIINMVQEFSKKLQMYYSTELVSRV</sequence>
<dbReference type="Proteomes" id="UP000683925">
    <property type="component" value="Unassembled WGS sequence"/>
</dbReference>
<dbReference type="PANTHER" id="PTHR31600:SF2">
    <property type="entry name" value="GAMETE ENRICHED GENE 10 PROTEIN-RELATED"/>
    <property type="match status" value="1"/>
</dbReference>
<gene>
    <name evidence="2" type="ORF">POCTA_138.1.T0110299</name>
</gene>
<dbReference type="InterPro" id="IPR052994">
    <property type="entry name" value="Tiny_macrocysts_regulators"/>
</dbReference>
<accession>A0A8S1SI67</accession>
<feature type="transmembrane region" description="Helical" evidence="1">
    <location>
        <begin position="123"/>
        <end position="145"/>
    </location>
</feature>
<dbReference type="PANTHER" id="PTHR31600">
    <property type="entry name" value="TINY MACROCYSTS PROTEIN B-RELATED"/>
    <property type="match status" value="1"/>
</dbReference>
<keyword evidence="1" id="KW-0812">Transmembrane</keyword>
<keyword evidence="1" id="KW-1133">Transmembrane helix</keyword>
<evidence type="ECO:0000256" key="1">
    <source>
        <dbReference type="SAM" id="Phobius"/>
    </source>
</evidence>
<comment type="caution">
    <text evidence="2">The sequence shown here is derived from an EMBL/GenBank/DDBJ whole genome shotgun (WGS) entry which is preliminary data.</text>
</comment>
<dbReference type="OrthoDB" id="10418986at2759"/>
<dbReference type="AlphaFoldDB" id="A0A8S1SI67"/>
<evidence type="ECO:0000313" key="2">
    <source>
        <dbReference type="EMBL" id="CAD8140235.1"/>
    </source>
</evidence>
<reference evidence="2" key="1">
    <citation type="submission" date="2021-01" db="EMBL/GenBank/DDBJ databases">
        <authorList>
            <consortium name="Genoscope - CEA"/>
            <person name="William W."/>
        </authorList>
    </citation>
    <scope>NUCLEOTIDE SEQUENCE</scope>
</reference>
<organism evidence="2 3">
    <name type="scientific">Paramecium octaurelia</name>
    <dbReference type="NCBI Taxonomy" id="43137"/>
    <lineage>
        <taxon>Eukaryota</taxon>
        <taxon>Sar</taxon>
        <taxon>Alveolata</taxon>
        <taxon>Ciliophora</taxon>
        <taxon>Intramacronucleata</taxon>
        <taxon>Oligohymenophorea</taxon>
        <taxon>Peniculida</taxon>
        <taxon>Parameciidae</taxon>
        <taxon>Paramecium</taxon>
    </lineage>
</organism>
<protein>
    <recommendedName>
        <fullName evidence="4">Transmembrane protein</fullName>
    </recommendedName>
</protein>
<evidence type="ECO:0008006" key="4">
    <source>
        <dbReference type="Google" id="ProtNLM"/>
    </source>
</evidence>
<evidence type="ECO:0000313" key="3">
    <source>
        <dbReference type="Proteomes" id="UP000683925"/>
    </source>
</evidence>
<keyword evidence="1" id="KW-0472">Membrane</keyword>